<protein>
    <submittedName>
        <fullName evidence="2">Cupin domain-containing protein</fullName>
    </submittedName>
</protein>
<dbReference type="CDD" id="cd02227">
    <property type="entry name" value="cupin_TM1112-like"/>
    <property type="match status" value="1"/>
</dbReference>
<dbReference type="SUPFAM" id="SSF51182">
    <property type="entry name" value="RmlC-like cupins"/>
    <property type="match status" value="1"/>
</dbReference>
<dbReference type="PANTHER" id="PTHR40943:SF1">
    <property type="entry name" value="CYTOPLASMIC PROTEIN"/>
    <property type="match status" value="1"/>
</dbReference>
<dbReference type="Gene3D" id="2.60.120.10">
    <property type="entry name" value="Jelly Rolls"/>
    <property type="match status" value="1"/>
</dbReference>
<dbReference type="InterPro" id="IPR014710">
    <property type="entry name" value="RmlC-like_jellyroll"/>
</dbReference>
<reference evidence="2 3" key="1">
    <citation type="journal article" date="2022" name="Res Sq">
        <title>Evolution of multicellular longitudinally dividing oral cavity symbionts (Neisseriaceae).</title>
        <authorList>
            <person name="Nyongesa S."/>
            <person name="Weber P."/>
            <person name="Bernet E."/>
            <person name="Pullido F."/>
            <person name="Nieckarz M."/>
            <person name="Delaby M."/>
            <person name="Nieves C."/>
            <person name="Viehboeck T."/>
            <person name="Krause N."/>
            <person name="Rivera-Millot A."/>
            <person name="Nakamura A."/>
            <person name="Vischer N."/>
            <person name="VanNieuwenhze M."/>
            <person name="Brun Y."/>
            <person name="Cava F."/>
            <person name="Bulgheresi S."/>
            <person name="Veyrier F."/>
        </authorList>
    </citation>
    <scope>NUCLEOTIDE SEQUENCE [LARGE SCALE GENOMIC DNA]</scope>
    <source>
        <strain evidence="2 3">SN4</strain>
    </source>
</reference>
<dbReference type="RefSeq" id="WP_082625604.1">
    <property type="nucleotide sequence ID" value="NZ_CABKVG010000008.1"/>
</dbReference>
<gene>
    <name evidence="2" type="ORF">LVJ82_03095</name>
</gene>
<dbReference type="Pfam" id="PF05899">
    <property type="entry name" value="Cupin_3"/>
    <property type="match status" value="1"/>
</dbReference>
<organism evidence="2 3">
    <name type="scientific">Vitreoscilla massiliensis</name>
    <dbReference type="NCBI Taxonomy" id="1689272"/>
    <lineage>
        <taxon>Bacteria</taxon>
        <taxon>Pseudomonadati</taxon>
        <taxon>Pseudomonadota</taxon>
        <taxon>Betaproteobacteria</taxon>
        <taxon>Neisseriales</taxon>
        <taxon>Neisseriaceae</taxon>
        <taxon>Vitreoscilla</taxon>
    </lineage>
</organism>
<name>A0ABY4E3X5_9NEIS</name>
<keyword evidence="3" id="KW-1185">Reference proteome</keyword>
<evidence type="ECO:0000313" key="3">
    <source>
        <dbReference type="Proteomes" id="UP000832011"/>
    </source>
</evidence>
<dbReference type="InterPro" id="IPR008579">
    <property type="entry name" value="UGlyAH_Cupin_dom"/>
</dbReference>
<dbReference type="EMBL" id="CP091511">
    <property type="protein sequence ID" value="UOO89989.1"/>
    <property type="molecule type" value="Genomic_DNA"/>
</dbReference>
<evidence type="ECO:0000259" key="1">
    <source>
        <dbReference type="Pfam" id="PF05899"/>
    </source>
</evidence>
<dbReference type="PANTHER" id="PTHR40943">
    <property type="entry name" value="CYTOPLASMIC PROTEIN-RELATED"/>
    <property type="match status" value="1"/>
</dbReference>
<dbReference type="Proteomes" id="UP000832011">
    <property type="component" value="Chromosome"/>
</dbReference>
<proteinExistence type="predicted"/>
<dbReference type="InterPro" id="IPR011051">
    <property type="entry name" value="RmlC_Cupin_sf"/>
</dbReference>
<sequence length="118" mass="12577">MTTPIVTIKQASHSAIVDLKPAALLVNDSLPLQGVAQDQTTYAGGPEIGVWESTPGHFARNVAAQEFCHIIAGECTFTPTDGEAIHLSAGDAVFFPAATQGIWHVTKTLRKTYVIFKA</sequence>
<evidence type="ECO:0000313" key="2">
    <source>
        <dbReference type="EMBL" id="UOO89989.1"/>
    </source>
</evidence>
<feature type="domain" description="(S)-ureidoglycine aminohydrolase cupin" evidence="1">
    <location>
        <begin position="47"/>
        <end position="113"/>
    </location>
</feature>
<accession>A0ABY4E3X5</accession>